<dbReference type="InterPro" id="IPR006439">
    <property type="entry name" value="HAD-SF_hydro_IA"/>
</dbReference>
<evidence type="ECO:0000313" key="1">
    <source>
        <dbReference type="EMBL" id="TCT34669.1"/>
    </source>
</evidence>
<name>A0A4R3NKW8_9HYPH</name>
<dbReference type="SFLD" id="SFLDS00003">
    <property type="entry name" value="Haloacid_Dehalogenase"/>
    <property type="match status" value="1"/>
</dbReference>
<sequence>MAGTDRMKLVLFDCDGTLIDSIAIIQETMTRTFRSFGYSEPSVDETRATVGLTLDVAIARLLGREAVDAECSDMMGYYRSLFVQVRSDPAMQEKLFDGIRPMLEQLFLHDDILVGAVTGKSRRGLDHMLKTHGFSRNFITTRTADDCPSKPNPAMVLECCAETGMEPSEAIVIGDTVFDIEMAKSAGAPSLGVSWGYGAPAELLRTGASSIAETPSDILKFVLEGAV</sequence>
<dbReference type="Proteomes" id="UP000295097">
    <property type="component" value="Unassembled WGS sequence"/>
</dbReference>
<comment type="caution">
    <text evidence="1">The sequence shown here is derived from an EMBL/GenBank/DDBJ whole genome shotgun (WGS) entry which is preliminary data.</text>
</comment>
<dbReference type="Gene3D" id="3.40.50.1000">
    <property type="entry name" value="HAD superfamily/HAD-like"/>
    <property type="match status" value="1"/>
</dbReference>
<dbReference type="PANTHER" id="PTHR43434:SF24">
    <property type="entry name" value="HYDROLASE-RELATED"/>
    <property type="match status" value="1"/>
</dbReference>
<dbReference type="EMBL" id="SMAR01000032">
    <property type="protein sequence ID" value="TCT34669.1"/>
    <property type="molecule type" value="Genomic_DNA"/>
</dbReference>
<accession>A0A4R3NKW8</accession>
<organism evidence="1 2">
    <name type="scientific">Martelella mediterranea</name>
    <dbReference type="NCBI Taxonomy" id="293089"/>
    <lineage>
        <taxon>Bacteria</taxon>
        <taxon>Pseudomonadati</taxon>
        <taxon>Pseudomonadota</taxon>
        <taxon>Alphaproteobacteria</taxon>
        <taxon>Hyphomicrobiales</taxon>
        <taxon>Aurantimonadaceae</taxon>
        <taxon>Martelella</taxon>
    </lineage>
</organism>
<dbReference type="Pfam" id="PF13419">
    <property type="entry name" value="HAD_2"/>
    <property type="match status" value="1"/>
</dbReference>
<keyword evidence="2" id="KW-1185">Reference proteome</keyword>
<reference evidence="1 2" key="1">
    <citation type="submission" date="2019-03" db="EMBL/GenBank/DDBJ databases">
        <title>Freshwater and sediment microbial communities from various areas in North America, analyzing microbe dynamics in response to fracking.</title>
        <authorList>
            <person name="Lamendella R."/>
        </authorList>
    </citation>
    <scope>NUCLEOTIDE SEQUENCE [LARGE SCALE GENOMIC DNA]</scope>
    <source>
        <strain evidence="1 2">175.2</strain>
    </source>
</reference>
<proteinExistence type="predicted"/>
<dbReference type="NCBIfam" id="TIGR01549">
    <property type="entry name" value="HAD-SF-IA-v1"/>
    <property type="match status" value="1"/>
</dbReference>
<protein>
    <submittedName>
        <fullName evidence="1">Phosphoglycolate phosphatase</fullName>
    </submittedName>
</protein>
<gene>
    <name evidence="1" type="ORF">EDC90_10329</name>
</gene>
<dbReference type="PANTHER" id="PTHR43434">
    <property type="entry name" value="PHOSPHOGLYCOLATE PHOSPHATASE"/>
    <property type="match status" value="1"/>
</dbReference>
<dbReference type="InterPro" id="IPR023198">
    <property type="entry name" value="PGP-like_dom2"/>
</dbReference>
<dbReference type="GO" id="GO:0008967">
    <property type="term" value="F:phosphoglycolate phosphatase activity"/>
    <property type="evidence" value="ECO:0007669"/>
    <property type="project" value="TreeGrafter"/>
</dbReference>
<dbReference type="SFLD" id="SFLDG01129">
    <property type="entry name" value="C1.5:_HAD__Beta-PGM__Phosphata"/>
    <property type="match status" value="1"/>
</dbReference>
<dbReference type="Gene3D" id="1.10.150.240">
    <property type="entry name" value="Putative phosphatase, domain 2"/>
    <property type="match status" value="1"/>
</dbReference>
<dbReference type="GO" id="GO:0005829">
    <property type="term" value="C:cytosol"/>
    <property type="evidence" value="ECO:0007669"/>
    <property type="project" value="TreeGrafter"/>
</dbReference>
<evidence type="ECO:0000313" key="2">
    <source>
        <dbReference type="Proteomes" id="UP000295097"/>
    </source>
</evidence>
<dbReference type="InterPro" id="IPR036412">
    <property type="entry name" value="HAD-like_sf"/>
</dbReference>
<dbReference type="InterPro" id="IPR023214">
    <property type="entry name" value="HAD_sf"/>
</dbReference>
<dbReference type="SUPFAM" id="SSF56784">
    <property type="entry name" value="HAD-like"/>
    <property type="match status" value="1"/>
</dbReference>
<dbReference type="InterPro" id="IPR041492">
    <property type="entry name" value="HAD_2"/>
</dbReference>
<dbReference type="InterPro" id="IPR050155">
    <property type="entry name" value="HAD-like_hydrolase_sf"/>
</dbReference>
<dbReference type="AlphaFoldDB" id="A0A4R3NKW8"/>
<dbReference type="GO" id="GO:0006281">
    <property type="term" value="P:DNA repair"/>
    <property type="evidence" value="ECO:0007669"/>
    <property type="project" value="TreeGrafter"/>
</dbReference>